<dbReference type="InterPro" id="IPR036515">
    <property type="entry name" value="Transposase_17_sf"/>
</dbReference>
<dbReference type="GO" id="GO:0003677">
    <property type="term" value="F:DNA binding"/>
    <property type="evidence" value="ECO:0007669"/>
    <property type="project" value="InterPro"/>
</dbReference>
<dbReference type="GO" id="GO:0004803">
    <property type="term" value="F:transposase activity"/>
    <property type="evidence" value="ECO:0007669"/>
    <property type="project" value="InterPro"/>
</dbReference>
<protein>
    <recommendedName>
        <fullName evidence="1">Transposase IS200-like domain-containing protein</fullName>
    </recommendedName>
</protein>
<reference evidence="2 3" key="2">
    <citation type="journal article" date="2016" name="Genome Announc.">
        <title>Complete Genome Sequence of the Highly Virulent Aeromonas schubertii Strain WL1483, Isolated from Diseased Snakehead Fish (Channa argus) in China.</title>
        <authorList>
            <person name="Liu L."/>
            <person name="Li N."/>
            <person name="Zhang D."/>
            <person name="Fu X."/>
            <person name="Shi C."/>
            <person name="Lin Q."/>
            <person name="Hao G."/>
        </authorList>
    </citation>
    <scope>NUCLEOTIDE SEQUENCE [LARGE SCALE GENOMIC DNA]</scope>
    <source>
        <strain evidence="2 3">WL1483</strain>
    </source>
</reference>
<accession>A0A0S2SGI6</accession>
<name>A0A0S2SGI6_9GAMM</name>
<organism evidence="2 3">
    <name type="scientific">Aeromonas schubertii</name>
    <dbReference type="NCBI Taxonomy" id="652"/>
    <lineage>
        <taxon>Bacteria</taxon>
        <taxon>Pseudomonadati</taxon>
        <taxon>Pseudomonadota</taxon>
        <taxon>Gammaproteobacteria</taxon>
        <taxon>Aeromonadales</taxon>
        <taxon>Aeromonadaceae</taxon>
        <taxon>Aeromonas</taxon>
    </lineage>
</organism>
<dbReference type="PATRIC" id="fig|652.5.peg.4199"/>
<dbReference type="PANTHER" id="PTHR34322:SF2">
    <property type="entry name" value="TRANSPOSASE IS200-LIKE DOMAIN-CONTAINING PROTEIN"/>
    <property type="match status" value="1"/>
</dbReference>
<gene>
    <name evidence="2" type="ORF">WL1483_1402</name>
</gene>
<dbReference type="SUPFAM" id="SSF143422">
    <property type="entry name" value="Transposase IS200-like"/>
    <property type="match status" value="1"/>
</dbReference>
<evidence type="ECO:0000259" key="1">
    <source>
        <dbReference type="SMART" id="SM01321"/>
    </source>
</evidence>
<dbReference type="EMBL" id="CP013067">
    <property type="protein sequence ID" value="ALP40821.1"/>
    <property type="molecule type" value="Genomic_DNA"/>
</dbReference>
<dbReference type="SMART" id="SM01321">
    <property type="entry name" value="Y1_Tnp"/>
    <property type="match status" value="1"/>
</dbReference>
<reference evidence="3" key="1">
    <citation type="submission" date="2015-10" db="EMBL/GenBank/DDBJ databases">
        <title>Complete Genome Sequence of Aeromonas schubertii strain WL1483.</title>
        <authorList>
            <person name="Liu L."/>
        </authorList>
    </citation>
    <scope>NUCLEOTIDE SEQUENCE [LARGE SCALE GENOMIC DNA]</scope>
    <source>
        <strain evidence="3">WL1483</strain>
    </source>
</reference>
<evidence type="ECO:0000313" key="3">
    <source>
        <dbReference type="Proteomes" id="UP000058114"/>
    </source>
</evidence>
<dbReference type="PANTHER" id="PTHR34322">
    <property type="entry name" value="TRANSPOSASE, Y1_TNP DOMAIN-CONTAINING"/>
    <property type="match status" value="1"/>
</dbReference>
<dbReference type="InterPro" id="IPR002686">
    <property type="entry name" value="Transposase_17"/>
</dbReference>
<dbReference type="KEGG" id="asr:WL1483_1402"/>
<dbReference type="AlphaFoldDB" id="A0A0S2SGI6"/>
<evidence type="ECO:0000313" key="2">
    <source>
        <dbReference type="EMBL" id="ALP40821.1"/>
    </source>
</evidence>
<dbReference type="Gene3D" id="3.30.70.1290">
    <property type="entry name" value="Transposase IS200-like"/>
    <property type="match status" value="1"/>
</dbReference>
<proteinExistence type="predicted"/>
<sequence length="321" mass="37303">MTIARSRQISLQDTPYYHVVSRCVRRAFLCGEDAHSGQSYEHRRQWVVERLGQLSRLFAIGICAYAVMSNHYHLVLKVDAEQAQGWSEREVAERWAGLFQWPLLVRRWYQRDTLIEPELSVVQGLIEEWRGRLYSISWFVRLLNEGLARQANQEDSCKGHFWEGRFKSQALLTESALLACMAYVELNPARAKLADRPEESGVVDQIRRWIVVPHPVDGHSIHWLANRHTKPYQRVHHLHASQDFAHLGVVAAQAQLRPDELFEPVHGGLGYRALVIADVFLPLLQFTRLERRHRLIAGMALLPRRRVLSWRYGGFRPLLLQ</sequence>
<feature type="domain" description="Transposase IS200-like" evidence="1">
    <location>
        <begin position="12"/>
        <end position="187"/>
    </location>
</feature>
<dbReference type="Proteomes" id="UP000058114">
    <property type="component" value="Chromosome"/>
</dbReference>
<dbReference type="GO" id="GO:0006313">
    <property type="term" value="P:DNA transposition"/>
    <property type="evidence" value="ECO:0007669"/>
    <property type="project" value="InterPro"/>
</dbReference>